<dbReference type="Proteomes" id="UP000294564">
    <property type="component" value="Unassembled WGS sequence"/>
</dbReference>
<sequence length="87" mass="9884">MKKDILNLKGVKQLTKFEQIEIEGGRNLATSATSLTPGKTDVGDPNKKYECYFTHIGPTLYFSHYSSIDESNGDNIKCYRSSYYSEF</sequence>
<evidence type="ECO:0000313" key="1">
    <source>
        <dbReference type="EMBL" id="TCP24675.1"/>
    </source>
</evidence>
<dbReference type="AlphaFoldDB" id="A0A4R2NTG2"/>
<evidence type="ECO:0000313" key="2">
    <source>
        <dbReference type="Proteomes" id="UP000294564"/>
    </source>
</evidence>
<dbReference type="EMBL" id="SLXM01000005">
    <property type="protein sequence ID" value="TCP24675.1"/>
    <property type="molecule type" value="Genomic_DNA"/>
</dbReference>
<proteinExistence type="predicted"/>
<name>A0A4R2NTG2_9FLAO</name>
<keyword evidence="2" id="KW-1185">Reference proteome</keyword>
<organism evidence="1 2">
    <name type="scientific">Tenacibaculum skagerrakense</name>
    <dbReference type="NCBI Taxonomy" id="186571"/>
    <lineage>
        <taxon>Bacteria</taxon>
        <taxon>Pseudomonadati</taxon>
        <taxon>Bacteroidota</taxon>
        <taxon>Flavobacteriia</taxon>
        <taxon>Flavobacteriales</taxon>
        <taxon>Flavobacteriaceae</taxon>
        <taxon>Tenacibaculum</taxon>
    </lineage>
</organism>
<comment type="caution">
    <text evidence="1">The sequence shown here is derived from an EMBL/GenBank/DDBJ whole genome shotgun (WGS) entry which is preliminary data.</text>
</comment>
<accession>A0A4R2NTG2</accession>
<protein>
    <submittedName>
        <fullName evidence="1">Uncharacterized protein</fullName>
    </submittedName>
</protein>
<dbReference type="RefSeq" id="WP_132794734.1">
    <property type="nucleotide sequence ID" value="NZ_SLXM01000005.1"/>
</dbReference>
<reference evidence="1 2" key="1">
    <citation type="submission" date="2019-03" db="EMBL/GenBank/DDBJ databases">
        <title>Genomic Encyclopedia of Type Strains, Phase IV (KMG-IV): sequencing the most valuable type-strain genomes for metagenomic binning, comparative biology and taxonomic classification.</title>
        <authorList>
            <person name="Goeker M."/>
        </authorList>
    </citation>
    <scope>NUCLEOTIDE SEQUENCE [LARGE SCALE GENOMIC DNA]</scope>
    <source>
        <strain evidence="1 2">DSM 14836</strain>
    </source>
</reference>
<gene>
    <name evidence="1" type="ORF">EV195_105106</name>
</gene>